<protein>
    <submittedName>
        <fullName evidence="1">Reverse transcriptase domain-containing protein</fullName>
    </submittedName>
</protein>
<sequence>MPHGFGSRVTWGGRVKVLALFRWVKVYGSMLWGREEVELNDLPPYLEYAFLEGDDMLPIRISKDLSVEEKTALIMILKSHNSWVSPVHCVPKKGGFTAVENKDNELIPNRLVTGWRVCMDYRKLNEATRKDHYPLPFMDQMLERLAGN</sequence>
<evidence type="ECO:0000313" key="1">
    <source>
        <dbReference type="EMBL" id="GEZ84471.1"/>
    </source>
</evidence>
<organism evidence="1">
    <name type="scientific">Tanacetum cinerariifolium</name>
    <name type="common">Dalmatian daisy</name>
    <name type="synonym">Chrysanthemum cinerariifolium</name>
    <dbReference type="NCBI Taxonomy" id="118510"/>
    <lineage>
        <taxon>Eukaryota</taxon>
        <taxon>Viridiplantae</taxon>
        <taxon>Streptophyta</taxon>
        <taxon>Embryophyta</taxon>
        <taxon>Tracheophyta</taxon>
        <taxon>Spermatophyta</taxon>
        <taxon>Magnoliopsida</taxon>
        <taxon>eudicotyledons</taxon>
        <taxon>Gunneridae</taxon>
        <taxon>Pentapetalae</taxon>
        <taxon>asterids</taxon>
        <taxon>campanulids</taxon>
        <taxon>Asterales</taxon>
        <taxon>Asteraceae</taxon>
        <taxon>Asteroideae</taxon>
        <taxon>Anthemideae</taxon>
        <taxon>Anthemidinae</taxon>
        <taxon>Tanacetum</taxon>
    </lineage>
</organism>
<accession>A0A699ITE8</accession>
<dbReference type="PANTHER" id="PTHR24559:SF444">
    <property type="entry name" value="REVERSE TRANSCRIPTASE DOMAIN-CONTAINING PROTEIN"/>
    <property type="match status" value="1"/>
</dbReference>
<keyword evidence="1" id="KW-0548">Nucleotidyltransferase</keyword>
<dbReference type="PANTHER" id="PTHR24559">
    <property type="entry name" value="TRANSPOSON TY3-I GAG-POL POLYPROTEIN"/>
    <property type="match status" value="1"/>
</dbReference>
<keyword evidence="1" id="KW-0808">Transferase</keyword>
<reference evidence="1" key="1">
    <citation type="journal article" date="2019" name="Sci. Rep.">
        <title>Draft genome of Tanacetum cinerariifolium, the natural source of mosquito coil.</title>
        <authorList>
            <person name="Yamashiro T."/>
            <person name="Shiraishi A."/>
            <person name="Satake H."/>
            <person name="Nakayama K."/>
        </authorList>
    </citation>
    <scope>NUCLEOTIDE SEQUENCE</scope>
</reference>
<dbReference type="Gene3D" id="3.10.10.10">
    <property type="entry name" value="HIV Type 1 Reverse Transcriptase, subunit A, domain 1"/>
    <property type="match status" value="1"/>
</dbReference>
<gene>
    <name evidence="1" type="ORF">Tci_556444</name>
</gene>
<comment type="caution">
    <text evidence="1">The sequence shown here is derived from an EMBL/GenBank/DDBJ whole genome shotgun (WGS) entry which is preliminary data.</text>
</comment>
<dbReference type="SUPFAM" id="SSF56672">
    <property type="entry name" value="DNA/RNA polymerases"/>
    <property type="match status" value="1"/>
</dbReference>
<dbReference type="InterPro" id="IPR053134">
    <property type="entry name" value="RNA-dir_DNA_polymerase"/>
</dbReference>
<dbReference type="InterPro" id="IPR043502">
    <property type="entry name" value="DNA/RNA_pol_sf"/>
</dbReference>
<keyword evidence="1" id="KW-0695">RNA-directed DNA polymerase</keyword>
<dbReference type="EMBL" id="BKCJ010331356">
    <property type="protein sequence ID" value="GEZ84471.1"/>
    <property type="molecule type" value="Genomic_DNA"/>
</dbReference>
<name>A0A699ITE8_TANCI</name>
<proteinExistence type="predicted"/>
<dbReference type="AlphaFoldDB" id="A0A699ITE8"/>
<dbReference type="GO" id="GO:0003964">
    <property type="term" value="F:RNA-directed DNA polymerase activity"/>
    <property type="evidence" value="ECO:0007669"/>
    <property type="project" value="UniProtKB-KW"/>
</dbReference>